<reference evidence="2 3" key="1">
    <citation type="submission" date="2016-06" db="EMBL/GenBank/DDBJ databases">
        <title>Genome sequencing of Cryobacterium arcticum PAMC 27867.</title>
        <authorList>
            <person name="Lee J."/>
            <person name="Kim O.-S."/>
        </authorList>
    </citation>
    <scope>NUCLEOTIDE SEQUENCE [LARGE SCALE GENOMIC DNA]</scope>
    <source>
        <strain evidence="2 3">PAMC 27867</strain>
    </source>
</reference>
<dbReference type="RefSeq" id="WP_066595807.1">
    <property type="nucleotide sequence ID" value="NZ_CP016282.1"/>
</dbReference>
<dbReference type="EMBL" id="CP016282">
    <property type="protein sequence ID" value="ANP72877.1"/>
    <property type="molecule type" value="Genomic_DNA"/>
</dbReference>
<dbReference type="STRING" id="670052.PA27867_1924"/>
<proteinExistence type="predicted"/>
<protein>
    <submittedName>
        <fullName evidence="2">Uncharacterized protein</fullName>
    </submittedName>
</protein>
<dbReference type="KEGG" id="cart:PA27867_1924"/>
<gene>
    <name evidence="2" type="ORF">PA27867_1924</name>
</gene>
<evidence type="ECO:0000256" key="1">
    <source>
        <dbReference type="SAM" id="MobiDB-lite"/>
    </source>
</evidence>
<dbReference type="AlphaFoldDB" id="A0A1B1BJT4"/>
<name>A0A1B1BJT4_9MICO</name>
<feature type="region of interest" description="Disordered" evidence="1">
    <location>
        <begin position="159"/>
        <end position="186"/>
    </location>
</feature>
<evidence type="ECO:0000313" key="2">
    <source>
        <dbReference type="EMBL" id="ANP72877.1"/>
    </source>
</evidence>
<dbReference type="Proteomes" id="UP000092582">
    <property type="component" value="Chromosome 1"/>
</dbReference>
<keyword evidence="3" id="KW-1185">Reference proteome</keyword>
<accession>A0A1B1BJT4</accession>
<evidence type="ECO:0000313" key="3">
    <source>
        <dbReference type="Proteomes" id="UP000092582"/>
    </source>
</evidence>
<sequence length="186" mass="19802">MGSFLSQQSAEALARLVRLDGEESAPPLERMRAIRAVLHHLDADPAALSSVRDALAAGSGWPEIAEAAGLKPTAAKWRWQGTDDEIAARLSAGRKRSIRPSSVPTDLPGRSVAEAAAQLGVSAQAVYLQVTRGRLISRTVELADGRSYKRVFLPGDALPSTAGTSAHSLDDSPEVPTNTDRIRTDR</sequence>
<dbReference type="OrthoDB" id="5123488at2"/>
<organism evidence="2 3">
    <name type="scientific">Cryobacterium arcticum</name>
    <dbReference type="NCBI Taxonomy" id="670052"/>
    <lineage>
        <taxon>Bacteria</taxon>
        <taxon>Bacillati</taxon>
        <taxon>Actinomycetota</taxon>
        <taxon>Actinomycetes</taxon>
        <taxon>Micrococcales</taxon>
        <taxon>Microbacteriaceae</taxon>
        <taxon>Cryobacterium</taxon>
    </lineage>
</organism>